<dbReference type="Proteomes" id="UP001314170">
    <property type="component" value="Unassembled WGS sequence"/>
</dbReference>
<gene>
    <name evidence="1" type="ORF">DCAF_LOCUS1232</name>
</gene>
<protein>
    <submittedName>
        <fullName evidence="1">Uncharacterized protein</fullName>
    </submittedName>
</protein>
<accession>A0AAV1QRH2</accession>
<sequence>MASTRVDFTLTAKTTYFVDPKNSFEPMFVVKLLFQRKCQTSVRITGGPQDLPVDESPIAQNSILFEIPFQVVAQPESSLAYISHIIHGLNIRSASLSNNLASRIASFADNLLSKGCFGFYVLACLGVVHEEIVNEVVSDSEEDDSIADESTGTQCASKINLEDWIKM</sequence>
<dbReference type="EMBL" id="CAWUPB010000130">
    <property type="protein sequence ID" value="CAK7323603.1"/>
    <property type="molecule type" value="Genomic_DNA"/>
</dbReference>
<reference evidence="1 2" key="1">
    <citation type="submission" date="2024-01" db="EMBL/GenBank/DDBJ databases">
        <authorList>
            <person name="Waweru B."/>
        </authorList>
    </citation>
    <scope>NUCLEOTIDE SEQUENCE [LARGE SCALE GENOMIC DNA]</scope>
</reference>
<proteinExistence type="predicted"/>
<evidence type="ECO:0000313" key="1">
    <source>
        <dbReference type="EMBL" id="CAK7323603.1"/>
    </source>
</evidence>
<name>A0AAV1QRH2_9ROSI</name>
<comment type="caution">
    <text evidence="1">The sequence shown here is derived from an EMBL/GenBank/DDBJ whole genome shotgun (WGS) entry which is preliminary data.</text>
</comment>
<evidence type="ECO:0000313" key="2">
    <source>
        <dbReference type="Proteomes" id="UP001314170"/>
    </source>
</evidence>
<dbReference type="AlphaFoldDB" id="A0AAV1QRH2"/>
<keyword evidence="2" id="KW-1185">Reference proteome</keyword>
<organism evidence="1 2">
    <name type="scientific">Dovyalis caffra</name>
    <dbReference type="NCBI Taxonomy" id="77055"/>
    <lineage>
        <taxon>Eukaryota</taxon>
        <taxon>Viridiplantae</taxon>
        <taxon>Streptophyta</taxon>
        <taxon>Embryophyta</taxon>
        <taxon>Tracheophyta</taxon>
        <taxon>Spermatophyta</taxon>
        <taxon>Magnoliopsida</taxon>
        <taxon>eudicotyledons</taxon>
        <taxon>Gunneridae</taxon>
        <taxon>Pentapetalae</taxon>
        <taxon>rosids</taxon>
        <taxon>fabids</taxon>
        <taxon>Malpighiales</taxon>
        <taxon>Salicaceae</taxon>
        <taxon>Flacourtieae</taxon>
        <taxon>Dovyalis</taxon>
    </lineage>
</organism>